<name>A0A0W8E445_9ZZZZ</name>
<comment type="caution">
    <text evidence="1">The sequence shown here is derived from an EMBL/GenBank/DDBJ whole genome shotgun (WGS) entry which is preliminary data.</text>
</comment>
<reference evidence="1" key="1">
    <citation type="journal article" date="2015" name="Proc. Natl. Acad. Sci. U.S.A.">
        <title>Networks of energetic and metabolic interactions define dynamics in microbial communities.</title>
        <authorList>
            <person name="Embree M."/>
            <person name="Liu J.K."/>
            <person name="Al-Bassam M.M."/>
            <person name="Zengler K."/>
        </authorList>
    </citation>
    <scope>NUCLEOTIDE SEQUENCE</scope>
</reference>
<dbReference type="AlphaFoldDB" id="A0A0W8E445"/>
<accession>A0A0W8E445</accession>
<sequence length="42" mass="4706">MEQLAPWGVDIFETGGHLKPACYRKNFTRVIIKAQLSSQNAS</sequence>
<evidence type="ECO:0000313" key="1">
    <source>
        <dbReference type="EMBL" id="KUG03107.1"/>
    </source>
</evidence>
<proteinExistence type="predicted"/>
<protein>
    <submittedName>
        <fullName evidence="1">Uncharacterized protein</fullName>
    </submittedName>
</protein>
<organism evidence="1">
    <name type="scientific">hydrocarbon metagenome</name>
    <dbReference type="NCBI Taxonomy" id="938273"/>
    <lineage>
        <taxon>unclassified sequences</taxon>
        <taxon>metagenomes</taxon>
        <taxon>ecological metagenomes</taxon>
    </lineage>
</organism>
<dbReference type="EMBL" id="LNQE01001892">
    <property type="protein sequence ID" value="KUG03107.1"/>
    <property type="molecule type" value="Genomic_DNA"/>
</dbReference>
<gene>
    <name evidence="1" type="ORF">ASZ90_019447</name>
</gene>